<reference evidence="1" key="1">
    <citation type="journal article" date="2021" name="Proc. Natl. Acad. Sci. U.S.A.">
        <title>A Catalog of Tens of Thousands of Viruses from Human Metagenomes Reveals Hidden Associations with Chronic Diseases.</title>
        <authorList>
            <person name="Tisza M.J."/>
            <person name="Buck C.B."/>
        </authorList>
    </citation>
    <scope>NUCLEOTIDE SEQUENCE</scope>
    <source>
        <strain evidence="1">CtDiR9</strain>
    </source>
</reference>
<dbReference type="EMBL" id="BK015479">
    <property type="protein sequence ID" value="DAE08916.1"/>
    <property type="molecule type" value="Genomic_DNA"/>
</dbReference>
<organism evidence="1">
    <name type="scientific">Siphoviridae sp. ctDiR9</name>
    <dbReference type="NCBI Taxonomy" id="2825388"/>
    <lineage>
        <taxon>Viruses</taxon>
        <taxon>Duplodnaviria</taxon>
        <taxon>Heunggongvirae</taxon>
        <taxon>Uroviricota</taxon>
        <taxon>Caudoviricetes</taxon>
    </lineage>
</organism>
<protein>
    <submittedName>
        <fullName evidence="1">Alginate and motility regulator</fullName>
    </submittedName>
</protein>
<dbReference type="InterPro" id="IPR013321">
    <property type="entry name" value="Arc_rbn_hlx_hlx"/>
</dbReference>
<accession>A0A8S5PRT0</accession>
<dbReference type="SUPFAM" id="SSF47598">
    <property type="entry name" value="Ribbon-helix-helix"/>
    <property type="match status" value="1"/>
</dbReference>
<name>A0A8S5PRT0_9CAUD</name>
<evidence type="ECO:0000313" key="1">
    <source>
        <dbReference type="EMBL" id="DAE08916.1"/>
    </source>
</evidence>
<dbReference type="InterPro" id="IPR010985">
    <property type="entry name" value="Ribbon_hlx_hlx"/>
</dbReference>
<proteinExistence type="predicted"/>
<sequence>MSLTEAQKKANNKYREKSIKRIPLDVQKEKYEEIKAAADAAGESVNGYIKTAINQRISRDNLPDKEEEVRNRLESYN</sequence>
<dbReference type="GO" id="GO:0006355">
    <property type="term" value="P:regulation of DNA-templated transcription"/>
    <property type="evidence" value="ECO:0007669"/>
    <property type="project" value="InterPro"/>
</dbReference>
<dbReference type="Gene3D" id="1.10.1220.10">
    <property type="entry name" value="Met repressor-like"/>
    <property type="match status" value="1"/>
</dbReference>